<evidence type="ECO:0000313" key="8">
    <source>
        <dbReference type="EMBL" id="KAG9396419.1"/>
    </source>
</evidence>
<keyword evidence="1 5" id="KW-0547">Nucleotide-binding</keyword>
<comment type="similarity">
    <text evidence="5">Belongs to the DEAD box helicase family.</text>
</comment>
<gene>
    <name evidence="8" type="ORF">J8273_2150</name>
</gene>
<keyword evidence="3 5" id="KW-0347">Helicase</keyword>
<dbReference type="InterPro" id="IPR011545">
    <property type="entry name" value="DEAD/DEAH_box_helicase_dom"/>
</dbReference>
<dbReference type="GO" id="GO:0003724">
    <property type="term" value="F:RNA helicase activity"/>
    <property type="evidence" value="ECO:0007669"/>
    <property type="project" value="TreeGrafter"/>
</dbReference>
<dbReference type="PROSITE" id="PS51194">
    <property type="entry name" value="HELICASE_CTER"/>
    <property type="match status" value="1"/>
</dbReference>
<dbReference type="GO" id="GO:0005524">
    <property type="term" value="F:ATP binding"/>
    <property type="evidence" value="ECO:0007669"/>
    <property type="project" value="UniProtKB-KW"/>
</dbReference>
<evidence type="ECO:0000259" key="6">
    <source>
        <dbReference type="PROSITE" id="PS51192"/>
    </source>
</evidence>
<sequence>MSNLPHDDSGDEDTGVGIIPVVDIYASRQRMPSFTMADRSIESVHWSKKQRSEMTDSDWAHLMQEHRIKMAVPGRAAPRPCRNWAEMNIPDVIRRSFPSSWTRPTPVQMASIKAAISGWNLDCVASTGSGKTAAYAIPTLTRLLDNDLLGKGASVLILVPTRELAEQVLEMYHILTAHVAKCSVYAVYSGADTEAGRQVGVRRADVIVGTPDLIHRHIADGNLNLHGLHALIIDEADRIVEQFGQGPLGAIISALGAARPSAQRLQYSATRSEATTKLAHTTSRVLSIECATPPATITHRAVLVPSPRDRLRTLAGAVDEYVYRGHKQALVFVNTRSDVQPLVRALQGQVQRVRVLGVHGEDVEMRRVAAEALQDSRPVVVVCTDLFGRGIDAPHLGVVINYDLPQNRGSFDPASFTHRVGRVGRAGKAGVAVTIAHREERTMFRDLRAALRAVRCRDIPDEIR</sequence>
<evidence type="ECO:0000256" key="5">
    <source>
        <dbReference type="RuleBase" id="RU000492"/>
    </source>
</evidence>
<dbReference type="PROSITE" id="PS00039">
    <property type="entry name" value="DEAD_ATP_HELICASE"/>
    <property type="match status" value="1"/>
</dbReference>
<evidence type="ECO:0000313" key="9">
    <source>
        <dbReference type="Proteomes" id="UP000717585"/>
    </source>
</evidence>
<comment type="caution">
    <text evidence="8">The sequence shown here is derived from an EMBL/GenBank/DDBJ whole genome shotgun (WGS) entry which is preliminary data.</text>
</comment>
<dbReference type="Proteomes" id="UP000717585">
    <property type="component" value="Unassembled WGS sequence"/>
</dbReference>
<dbReference type="GO" id="GO:0016787">
    <property type="term" value="F:hydrolase activity"/>
    <property type="evidence" value="ECO:0007669"/>
    <property type="project" value="UniProtKB-KW"/>
</dbReference>
<dbReference type="PANTHER" id="PTHR47959:SF1">
    <property type="entry name" value="ATP-DEPENDENT RNA HELICASE DBPA"/>
    <property type="match status" value="1"/>
</dbReference>
<dbReference type="CDD" id="cd00268">
    <property type="entry name" value="DEADc"/>
    <property type="match status" value="1"/>
</dbReference>
<dbReference type="SMART" id="SM00490">
    <property type="entry name" value="HELICc"/>
    <property type="match status" value="1"/>
</dbReference>
<dbReference type="SUPFAM" id="SSF52540">
    <property type="entry name" value="P-loop containing nucleoside triphosphate hydrolases"/>
    <property type="match status" value="1"/>
</dbReference>
<feature type="domain" description="Helicase ATP-binding" evidence="6">
    <location>
        <begin position="112"/>
        <end position="289"/>
    </location>
</feature>
<evidence type="ECO:0000256" key="2">
    <source>
        <dbReference type="ARBA" id="ARBA00022801"/>
    </source>
</evidence>
<dbReference type="SMART" id="SM00487">
    <property type="entry name" value="DEXDc"/>
    <property type="match status" value="1"/>
</dbReference>
<accession>A0A8J6BA36</accession>
<protein>
    <submittedName>
        <fullName evidence="8">DEAD/DEAH box helicase</fullName>
    </submittedName>
</protein>
<dbReference type="EMBL" id="JAHDYR010000006">
    <property type="protein sequence ID" value="KAG9396419.1"/>
    <property type="molecule type" value="Genomic_DNA"/>
</dbReference>
<dbReference type="InterPro" id="IPR050079">
    <property type="entry name" value="DEAD_box_RNA_helicase"/>
</dbReference>
<evidence type="ECO:0000256" key="3">
    <source>
        <dbReference type="ARBA" id="ARBA00022806"/>
    </source>
</evidence>
<feature type="domain" description="Helicase C-terminal" evidence="7">
    <location>
        <begin position="317"/>
        <end position="464"/>
    </location>
</feature>
<evidence type="ECO:0000256" key="1">
    <source>
        <dbReference type="ARBA" id="ARBA00022741"/>
    </source>
</evidence>
<keyword evidence="4 5" id="KW-0067">ATP-binding</keyword>
<dbReference type="AlphaFoldDB" id="A0A8J6BA36"/>
<dbReference type="Pfam" id="PF00271">
    <property type="entry name" value="Helicase_C"/>
    <property type="match status" value="1"/>
</dbReference>
<dbReference type="InterPro" id="IPR044742">
    <property type="entry name" value="DEAD/DEAH_RhlB"/>
</dbReference>
<evidence type="ECO:0000256" key="4">
    <source>
        <dbReference type="ARBA" id="ARBA00022840"/>
    </source>
</evidence>
<dbReference type="GO" id="GO:0005829">
    <property type="term" value="C:cytosol"/>
    <property type="evidence" value="ECO:0007669"/>
    <property type="project" value="TreeGrafter"/>
</dbReference>
<dbReference type="Gene3D" id="3.40.50.300">
    <property type="entry name" value="P-loop containing nucleotide triphosphate hydrolases"/>
    <property type="match status" value="2"/>
</dbReference>
<keyword evidence="9" id="KW-1185">Reference proteome</keyword>
<dbReference type="PANTHER" id="PTHR47959">
    <property type="entry name" value="ATP-DEPENDENT RNA HELICASE RHLE-RELATED"/>
    <property type="match status" value="1"/>
</dbReference>
<dbReference type="PROSITE" id="PS51192">
    <property type="entry name" value="HELICASE_ATP_BIND_1"/>
    <property type="match status" value="1"/>
</dbReference>
<dbReference type="InterPro" id="IPR027417">
    <property type="entry name" value="P-loop_NTPase"/>
</dbReference>
<proteinExistence type="inferred from homology"/>
<dbReference type="GO" id="GO:0003676">
    <property type="term" value="F:nucleic acid binding"/>
    <property type="evidence" value="ECO:0007669"/>
    <property type="project" value="InterPro"/>
</dbReference>
<dbReference type="CDD" id="cd18787">
    <property type="entry name" value="SF2_C_DEAD"/>
    <property type="match status" value="1"/>
</dbReference>
<dbReference type="OrthoDB" id="1191041at2759"/>
<name>A0A8J6BA36_9EUKA</name>
<dbReference type="Pfam" id="PF00270">
    <property type="entry name" value="DEAD"/>
    <property type="match status" value="1"/>
</dbReference>
<evidence type="ECO:0000259" key="7">
    <source>
        <dbReference type="PROSITE" id="PS51194"/>
    </source>
</evidence>
<keyword evidence="2 5" id="KW-0378">Hydrolase</keyword>
<dbReference type="InterPro" id="IPR000629">
    <property type="entry name" value="RNA-helicase_DEAD-box_CS"/>
</dbReference>
<dbReference type="InterPro" id="IPR001650">
    <property type="entry name" value="Helicase_C-like"/>
</dbReference>
<reference evidence="8" key="1">
    <citation type="submission" date="2021-05" db="EMBL/GenBank/DDBJ databases">
        <title>A free-living protist that lacks canonical eukaryotic 1 DNA replication and segregation systems.</title>
        <authorList>
            <person name="Salas-Leiva D.E."/>
            <person name="Tromer E.C."/>
            <person name="Curtis B.A."/>
            <person name="Jerlstrom-Hultqvist J."/>
            <person name="Kolisko M."/>
            <person name="Yi Z."/>
            <person name="Salas-Leiva J.S."/>
            <person name="Gallot-Lavallee L."/>
            <person name="Kops G.J.P.L."/>
            <person name="Archibald J.M."/>
            <person name="Simpson A.G.B."/>
            <person name="Roger A.J."/>
        </authorList>
    </citation>
    <scope>NUCLEOTIDE SEQUENCE</scope>
    <source>
        <strain evidence="8">BICM</strain>
    </source>
</reference>
<dbReference type="InterPro" id="IPR014001">
    <property type="entry name" value="Helicase_ATP-bd"/>
</dbReference>
<organism evidence="8 9">
    <name type="scientific">Carpediemonas membranifera</name>
    <dbReference type="NCBI Taxonomy" id="201153"/>
    <lineage>
        <taxon>Eukaryota</taxon>
        <taxon>Metamonada</taxon>
        <taxon>Carpediemonas-like organisms</taxon>
        <taxon>Carpediemonas</taxon>
    </lineage>
</organism>